<organism evidence="8 9">
    <name type="scientific">Blepharisma stoltei</name>
    <dbReference type="NCBI Taxonomy" id="1481888"/>
    <lineage>
        <taxon>Eukaryota</taxon>
        <taxon>Sar</taxon>
        <taxon>Alveolata</taxon>
        <taxon>Ciliophora</taxon>
        <taxon>Postciliodesmatophora</taxon>
        <taxon>Heterotrichea</taxon>
        <taxon>Heterotrichida</taxon>
        <taxon>Blepharismidae</taxon>
        <taxon>Blepharisma</taxon>
    </lineage>
</organism>
<feature type="domain" description="Ion transport" evidence="7">
    <location>
        <begin position="39"/>
        <end position="153"/>
    </location>
</feature>
<evidence type="ECO:0000256" key="1">
    <source>
        <dbReference type="ARBA" id="ARBA00004141"/>
    </source>
</evidence>
<feature type="region of interest" description="Disordered" evidence="5">
    <location>
        <begin position="204"/>
        <end position="226"/>
    </location>
</feature>
<feature type="transmembrane region" description="Helical" evidence="6">
    <location>
        <begin position="40"/>
        <end position="62"/>
    </location>
</feature>
<evidence type="ECO:0000259" key="7">
    <source>
        <dbReference type="Pfam" id="PF00520"/>
    </source>
</evidence>
<evidence type="ECO:0000256" key="6">
    <source>
        <dbReference type="SAM" id="Phobius"/>
    </source>
</evidence>
<name>A0AAU9KCQ0_9CILI</name>
<dbReference type="AlphaFoldDB" id="A0AAU9KCQ0"/>
<comment type="subcellular location">
    <subcellularLocation>
        <location evidence="1">Membrane</location>
        <topology evidence="1">Multi-pass membrane protein</topology>
    </subcellularLocation>
</comment>
<comment type="caution">
    <text evidence="8">The sequence shown here is derived from an EMBL/GenBank/DDBJ whole genome shotgun (WGS) entry which is preliminary data.</text>
</comment>
<dbReference type="Proteomes" id="UP001162131">
    <property type="component" value="Unassembled WGS sequence"/>
</dbReference>
<proteinExistence type="predicted"/>
<dbReference type="GO" id="GO:0016020">
    <property type="term" value="C:membrane"/>
    <property type="evidence" value="ECO:0007669"/>
    <property type="project" value="UniProtKB-SubCell"/>
</dbReference>
<evidence type="ECO:0000313" key="8">
    <source>
        <dbReference type="EMBL" id="CAG9335463.1"/>
    </source>
</evidence>
<dbReference type="SUPFAM" id="SSF81324">
    <property type="entry name" value="Voltage-gated potassium channels"/>
    <property type="match status" value="1"/>
</dbReference>
<evidence type="ECO:0000256" key="3">
    <source>
        <dbReference type="ARBA" id="ARBA00022989"/>
    </source>
</evidence>
<feature type="transmembrane region" description="Helical" evidence="6">
    <location>
        <begin position="102"/>
        <end position="120"/>
    </location>
</feature>
<dbReference type="InterPro" id="IPR027359">
    <property type="entry name" value="Volt_channel_dom_sf"/>
</dbReference>
<dbReference type="EMBL" id="CAJZBQ010000062">
    <property type="protein sequence ID" value="CAG9335463.1"/>
    <property type="molecule type" value="Genomic_DNA"/>
</dbReference>
<evidence type="ECO:0000313" key="9">
    <source>
        <dbReference type="Proteomes" id="UP001162131"/>
    </source>
</evidence>
<accession>A0AAU9KCQ0</accession>
<dbReference type="InterPro" id="IPR005821">
    <property type="entry name" value="Ion_trans_dom"/>
</dbReference>
<evidence type="ECO:0000256" key="5">
    <source>
        <dbReference type="SAM" id="MobiDB-lite"/>
    </source>
</evidence>
<protein>
    <recommendedName>
        <fullName evidence="7">Ion transport domain-containing protein</fullName>
    </recommendedName>
</protein>
<dbReference type="Pfam" id="PF00520">
    <property type="entry name" value="Ion_trans"/>
    <property type="match status" value="1"/>
</dbReference>
<dbReference type="PANTHER" id="PTHR38483">
    <property type="entry name" value="CHROMOSOME 1, WHOLE GENOME SHOTGUN SEQUENCE"/>
    <property type="match status" value="1"/>
</dbReference>
<keyword evidence="4 6" id="KW-0472">Membrane</keyword>
<reference evidence="8" key="1">
    <citation type="submission" date="2021-09" db="EMBL/GenBank/DDBJ databases">
        <authorList>
            <consortium name="AG Swart"/>
            <person name="Singh M."/>
            <person name="Singh A."/>
            <person name="Seah K."/>
            <person name="Emmerich C."/>
        </authorList>
    </citation>
    <scope>NUCLEOTIDE SEQUENCE</scope>
    <source>
        <strain evidence="8">ATCC30299</strain>
    </source>
</reference>
<gene>
    <name evidence="8" type="ORF">BSTOLATCC_MIC63936</name>
</gene>
<keyword evidence="9" id="KW-1185">Reference proteome</keyword>
<keyword evidence="2 6" id="KW-0812">Transmembrane</keyword>
<evidence type="ECO:0000256" key="4">
    <source>
        <dbReference type="ARBA" id="ARBA00023136"/>
    </source>
</evidence>
<evidence type="ECO:0000256" key="2">
    <source>
        <dbReference type="ARBA" id="ARBA00022692"/>
    </source>
</evidence>
<keyword evidence="3 6" id="KW-1133">Transmembrane helix</keyword>
<dbReference type="PANTHER" id="PTHR38483:SF1">
    <property type="entry name" value="ION TRANSPORT DOMAIN-CONTAINING PROTEIN"/>
    <property type="match status" value="1"/>
</dbReference>
<dbReference type="Gene3D" id="1.20.120.350">
    <property type="entry name" value="Voltage-gated potassium channels. Chain C"/>
    <property type="match status" value="1"/>
</dbReference>
<sequence length="226" mass="26376">MEQNYSFFPVSFSPTSSYKNKTSMCRSWINRFYFSKTARIFFTLQILLCLFSMIWVLVHFGSFPKESWFMVIEVAIGCTIIAEVCIRMYLLGPKKFFTECSNVCDVVLSMLCMTEIILAFTSRSLLDDVEGVIGIMVLVLRNIILLWRVIMVINRQRRTRVHSVHLEVISNAEEDAKTNKMQENLILNKESIQYIYRPKLEELKEEDEDNESSLKSGSIWEGRFGK</sequence>
<feature type="transmembrane region" description="Helical" evidence="6">
    <location>
        <begin position="68"/>
        <end position="90"/>
    </location>
</feature>
<feature type="transmembrane region" description="Helical" evidence="6">
    <location>
        <begin position="132"/>
        <end position="150"/>
    </location>
</feature>